<name>A0A1G8WK65_ENTCA</name>
<dbReference type="OrthoDB" id="4933449at2"/>
<organism evidence="1 2">
    <name type="scientific">Enterococcus casseliflavus</name>
    <name type="common">Enterococcus flavescens</name>
    <dbReference type="NCBI Taxonomy" id="37734"/>
    <lineage>
        <taxon>Bacteria</taxon>
        <taxon>Bacillati</taxon>
        <taxon>Bacillota</taxon>
        <taxon>Bacilli</taxon>
        <taxon>Lactobacillales</taxon>
        <taxon>Enterococcaceae</taxon>
        <taxon>Enterococcus</taxon>
    </lineage>
</organism>
<evidence type="ECO:0000313" key="1">
    <source>
        <dbReference type="EMBL" id="RHK05914.1"/>
    </source>
</evidence>
<proteinExistence type="predicted"/>
<gene>
    <name evidence="1" type="ORF">DW084_11360</name>
</gene>
<dbReference type="InterPro" id="IPR021530">
    <property type="entry name" value="AllH-like"/>
</dbReference>
<dbReference type="Pfam" id="PF11392">
    <property type="entry name" value="AllH"/>
    <property type="match status" value="1"/>
</dbReference>
<accession>A0A1G8WK65</accession>
<dbReference type="AlphaFoldDB" id="A0A1G8WK65"/>
<evidence type="ECO:0000313" key="2">
    <source>
        <dbReference type="Proteomes" id="UP000286288"/>
    </source>
</evidence>
<dbReference type="Proteomes" id="UP000286288">
    <property type="component" value="Unassembled WGS sequence"/>
</dbReference>
<protein>
    <submittedName>
        <fullName evidence="1">DUF2877 domain-containing protein</fullName>
    </submittedName>
</protein>
<dbReference type="RefSeq" id="WP_074534916.1">
    <property type="nucleotide sequence ID" value="NZ_CP068126.1"/>
</dbReference>
<sequence>MLTEKIKISDYLDPLQRFGRTGRVHSVFDRSFNVMIGQQLVNINNYRNYLTGFGVFLPNALFEQVLPLIEVGNRVQVREHGLTFYSTKGTFSLSLEEKELVSLQVKELSFTSAELQLLKEILLQQELETKIGLPEDEKTQAVFAALRQPVSDWEPIIDHLIGRGKGLTPSGDDLLVAYQAMLYALQQPEAETLAQALAKPLSTTDVSLAYIQSASQGYVNSVMLQLFQDVKSKNPQVLENDVQQLMSIGHSSGKDLSFGLLLALESLSLEEKE</sequence>
<comment type="caution">
    <text evidence="1">The sequence shown here is derived from an EMBL/GenBank/DDBJ whole genome shotgun (WGS) entry which is preliminary data.</text>
</comment>
<dbReference type="EMBL" id="QRMZ01000014">
    <property type="protein sequence ID" value="RHK05914.1"/>
    <property type="molecule type" value="Genomic_DNA"/>
</dbReference>
<reference evidence="1 2" key="1">
    <citation type="submission" date="2018-08" db="EMBL/GenBank/DDBJ databases">
        <title>A genome reference for cultivated species of the human gut microbiota.</title>
        <authorList>
            <person name="Zou Y."/>
            <person name="Xue W."/>
            <person name="Luo G."/>
        </authorList>
    </citation>
    <scope>NUCLEOTIDE SEQUENCE [LARGE SCALE GENOMIC DNA]</scope>
    <source>
        <strain evidence="1 2">AF48-16</strain>
    </source>
</reference>